<feature type="chain" id="PRO_5047468186" evidence="1">
    <location>
        <begin position="24"/>
        <end position="111"/>
    </location>
</feature>
<keyword evidence="1" id="KW-0732">Signal</keyword>
<keyword evidence="3" id="KW-1185">Reference proteome</keyword>
<sequence>MLCYRMKNLVLATSLLAVSVLQATDNAGAQDDTNLTVRDNISVEVTNLTRSTFEVVYVPRAGSAKSAVHIAAGNTVPLHTFQGQNYQVLDGHKVLMDITIQHAGQHILVGG</sequence>
<feature type="signal peptide" evidence="1">
    <location>
        <begin position="1"/>
        <end position="23"/>
    </location>
</feature>
<evidence type="ECO:0000313" key="3">
    <source>
        <dbReference type="Proteomes" id="UP001157914"/>
    </source>
</evidence>
<name>A0ABY1P6X4_9HYPH</name>
<protein>
    <submittedName>
        <fullName evidence="2">Uncharacterized protein</fullName>
    </submittedName>
</protein>
<accession>A0ABY1P6X4</accession>
<reference evidence="2 3" key="1">
    <citation type="submission" date="2017-05" db="EMBL/GenBank/DDBJ databases">
        <authorList>
            <person name="Varghese N."/>
            <person name="Submissions S."/>
        </authorList>
    </citation>
    <scope>NUCLEOTIDE SEQUENCE [LARGE SCALE GENOMIC DNA]</scope>
    <source>
        <strain evidence="2 3">DSM 15949</strain>
    </source>
</reference>
<dbReference type="Proteomes" id="UP001157914">
    <property type="component" value="Unassembled WGS sequence"/>
</dbReference>
<gene>
    <name evidence="2" type="ORF">SAMN06265374_2577</name>
</gene>
<organism evidence="2 3">
    <name type="scientific">Roseibium denhamense</name>
    <dbReference type="NCBI Taxonomy" id="76305"/>
    <lineage>
        <taxon>Bacteria</taxon>
        <taxon>Pseudomonadati</taxon>
        <taxon>Pseudomonadota</taxon>
        <taxon>Alphaproteobacteria</taxon>
        <taxon>Hyphomicrobiales</taxon>
        <taxon>Stappiaceae</taxon>
        <taxon>Roseibium</taxon>
    </lineage>
</organism>
<evidence type="ECO:0000256" key="1">
    <source>
        <dbReference type="SAM" id="SignalP"/>
    </source>
</evidence>
<proteinExistence type="predicted"/>
<dbReference type="EMBL" id="FXTT01000003">
    <property type="protein sequence ID" value="SMP25533.1"/>
    <property type="molecule type" value="Genomic_DNA"/>
</dbReference>
<evidence type="ECO:0000313" key="2">
    <source>
        <dbReference type="EMBL" id="SMP25533.1"/>
    </source>
</evidence>
<comment type="caution">
    <text evidence="2">The sequence shown here is derived from an EMBL/GenBank/DDBJ whole genome shotgun (WGS) entry which is preliminary data.</text>
</comment>